<accession>A0A3S5C4G9</accession>
<evidence type="ECO:0000256" key="1">
    <source>
        <dbReference type="SAM" id="MobiDB-lite"/>
    </source>
</evidence>
<dbReference type="EMBL" id="CAAALY010248305">
    <property type="protein sequence ID" value="VEL34745.1"/>
    <property type="molecule type" value="Genomic_DNA"/>
</dbReference>
<keyword evidence="3" id="KW-1185">Reference proteome</keyword>
<proteinExistence type="predicted"/>
<sequence>MINAELGNRHPYNYTVILDEYGQNPGNHSKQHGSTAGVPFHVVVKKLLANQHYKFEWASSNKFGLSKSIILENKTKMANEMPTPIPINLEQKFDGSITFSVVLNDPCPFTYALSEVDKILIRYREIPARYKSGSGSGEIESINTSGLSEWINVEPCPVLLNKQHHEAASYTSSAFTSKPDPSSSSVTANSLLSGQPPPISGRDAESQPLSNRKPYTKVDCVIHGTSRHICQKSVLS</sequence>
<evidence type="ECO:0000313" key="3">
    <source>
        <dbReference type="Proteomes" id="UP000784294"/>
    </source>
</evidence>
<gene>
    <name evidence="2" type="ORF">PXEA_LOCUS28185</name>
</gene>
<organism evidence="2 3">
    <name type="scientific">Protopolystoma xenopodis</name>
    <dbReference type="NCBI Taxonomy" id="117903"/>
    <lineage>
        <taxon>Eukaryota</taxon>
        <taxon>Metazoa</taxon>
        <taxon>Spiralia</taxon>
        <taxon>Lophotrochozoa</taxon>
        <taxon>Platyhelminthes</taxon>
        <taxon>Monogenea</taxon>
        <taxon>Polyopisthocotylea</taxon>
        <taxon>Polystomatidea</taxon>
        <taxon>Polystomatidae</taxon>
        <taxon>Protopolystoma</taxon>
    </lineage>
</organism>
<reference evidence="2" key="1">
    <citation type="submission" date="2018-11" db="EMBL/GenBank/DDBJ databases">
        <authorList>
            <consortium name="Pathogen Informatics"/>
        </authorList>
    </citation>
    <scope>NUCLEOTIDE SEQUENCE</scope>
</reference>
<dbReference type="Proteomes" id="UP000784294">
    <property type="component" value="Unassembled WGS sequence"/>
</dbReference>
<feature type="compositionally biased region" description="Low complexity" evidence="1">
    <location>
        <begin position="182"/>
        <end position="193"/>
    </location>
</feature>
<feature type="compositionally biased region" description="Polar residues" evidence="1">
    <location>
        <begin position="171"/>
        <end position="181"/>
    </location>
</feature>
<dbReference type="AlphaFoldDB" id="A0A3S5C4G9"/>
<feature type="region of interest" description="Disordered" evidence="1">
    <location>
        <begin position="171"/>
        <end position="212"/>
    </location>
</feature>
<protein>
    <submittedName>
        <fullName evidence="2">Uncharacterized protein</fullName>
    </submittedName>
</protein>
<name>A0A3S5C4G9_9PLAT</name>
<comment type="caution">
    <text evidence="2">The sequence shown here is derived from an EMBL/GenBank/DDBJ whole genome shotgun (WGS) entry which is preliminary data.</text>
</comment>
<evidence type="ECO:0000313" key="2">
    <source>
        <dbReference type="EMBL" id="VEL34745.1"/>
    </source>
</evidence>